<evidence type="ECO:0000256" key="2">
    <source>
        <dbReference type="ARBA" id="ARBA00022670"/>
    </source>
</evidence>
<sequence length="604" mass="61279">MHTIPRNVAACSLAAAILASLSLTVSAAGAGTSPPVRKLMSLQRPAAEATFDRFIVKARTGIASRSASPTLDALRNAIARSGIGAGIGIAATGSSAPTVSRLRTMATGADVFRFSRKLTRTEADAVLAQLRADAAVQYAQPDYRRQRLDFTPNDTRFNLQWDYTHPTTGIRAPAAWDIARGAGVVVAVLDTGYLDHSDLNANIVPGYDFISDAQVAGDGDGRDADAHDPGDFIGGEASSFHGTHVAGTVAAVGNNALGIAGVAFSARVQPVRVLGHGGGYTSDIADAITWASGGTVAGVPANATPAEVLNLSLGGQGRCSEDPATQAAIDGAIARGTTVVISSGNSNLDAANFSPASCKGVITVGASGVDGARSYYSNYGPTVAISAPGGNATSGSDPDDRWIWSLGNSGLQAPDPSPAGDRLIGMIGTSMASPHVAGIVALMQSAAVGAGRAPLTPAQVKQVLQTTAIPFTIAPPFNQSQGPGIANAAAAVLAATQPIPDDTSTLLVNRIASTTSGAAGDTRLFKIVVPAGKTSLNLRTYGGTGNVSLYVARGRVPTASSFDRSSVKPGNSETVLLSYPQAGTYYMLVVGENAFGGVSVMGVY</sequence>
<feature type="domain" description="Rhodanese" evidence="7">
    <location>
        <begin position="169"/>
        <end position="205"/>
    </location>
</feature>
<dbReference type="InterPro" id="IPR050131">
    <property type="entry name" value="Peptidase_S8_subtilisin-like"/>
</dbReference>
<comment type="similarity">
    <text evidence="1 5">Belongs to the peptidase S8 family.</text>
</comment>
<dbReference type="InterPro" id="IPR001763">
    <property type="entry name" value="Rhodanese-like_dom"/>
</dbReference>
<reference evidence="8" key="1">
    <citation type="submission" date="2021-10" db="EMBL/GenBank/DDBJ databases">
        <authorList>
            <person name="Lyu M."/>
            <person name="Wang X."/>
            <person name="Meng X."/>
            <person name="Xu K."/>
        </authorList>
    </citation>
    <scope>NUCLEOTIDE SEQUENCE</scope>
    <source>
        <strain evidence="8">A6</strain>
    </source>
</reference>
<dbReference type="InterPro" id="IPR036852">
    <property type="entry name" value="Peptidase_S8/S53_dom_sf"/>
</dbReference>
<evidence type="ECO:0000256" key="4">
    <source>
        <dbReference type="ARBA" id="ARBA00022825"/>
    </source>
</evidence>
<dbReference type="InterPro" id="IPR023828">
    <property type="entry name" value="Peptidase_S8_Ser-AS"/>
</dbReference>
<keyword evidence="9" id="KW-1185">Reference proteome</keyword>
<dbReference type="PRINTS" id="PR00723">
    <property type="entry name" value="SUBTILISIN"/>
</dbReference>
<gene>
    <name evidence="8" type="ORF">LK996_14835</name>
</gene>
<dbReference type="InterPro" id="IPR007280">
    <property type="entry name" value="Peptidase_C_arc/bac"/>
</dbReference>
<dbReference type="Proteomes" id="UP001165293">
    <property type="component" value="Unassembled WGS sequence"/>
</dbReference>
<dbReference type="PROSITE" id="PS00137">
    <property type="entry name" value="SUBTILASE_HIS"/>
    <property type="match status" value="1"/>
</dbReference>
<dbReference type="PROSITE" id="PS51892">
    <property type="entry name" value="SUBTILASE"/>
    <property type="match status" value="1"/>
</dbReference>
<dbReference type="SUPFAM" id="SSF52743">
    <property type="entry name" value="Subtilisin-like"/>
    <property type="match status" value="1"/>
</dbReference>
<feature type="active site" description="Charge relay system" evidence="5">
    <location>
        <position position="190"/>
    </location>
</feature>
<dbReference type="Gene3D" id="2.60.120.380">
    <property type="match status" value="1"/>
</dbReference>
<evidence type="ECO:0000313" key="9">
    <source>
        <dbReference type="Proteomes" id="UP001165293"/>
    </source>
</evidence>
<evidence type="ECO:0000256" key="6">
    <source>
        <dbReference type="SAM" id="SignalP"/>
    </source>
</evidence>
<dbReference type="InterPro" id="IPR034176">
    <property type="entry name" value="Peptidases_S8_13"/>
</dbReference>
<accession>A0ABS8JLN4</accession>
<dbReference type="Pfam" id="PF00082">
    <property type="entry name" value="Peptidase_S8"/>
    <property type="match status" value="1"/>
</dbReference>
<dbReference type="PANTHER" id="PTHR43806">
    <property type="entry name" value="PEPTIDASE S8"/>
    <property type="match status" value="1"/>
</dbReference>
<feature type="active site" description="Charge relay system" evidence="5">
    <location>
        <position position="241"/>
    </location>
</feature>
<name>A0ABS8JLN4_9GAMM</name>
<dbReference type="CDD" id="cd07496">
    <property type="entry name" value="Peptidases_S8_13"/>
    <property type="match status" value="1"/>
</dbReference>
<comment type="caution">
    <text evidence="8">The sequence shown here is derived from an EMBL/GenBank/DDBJ whole genome shotgun (WGS) entry which is preliminary data.</text>
</comment>
<dbReference type="PROSITE" id="PS50206">
    <property type="entry name" value="RHODANESE_3"/>
    <property type="match status" value="1"/>
</dbReference>
<evidence type="ECO:0000313" key="8">
    <source>
        <dbReference type="EMBL" id="MCC8364348.1"/>
    </source>
</evidence>
<evidence type="ECO:0000256" key="5">
    <source>
        <dbReference type="PROSITE-ProRule" id="PRU01240"/>
    </source>
</evidence>
<proteinExistence type="inferred from homology"/>
<feature type="chain" id="PRO_5047370400" evidence="6">
    <location>
        <begin position="28"/>
        <end position="604"/>
    </location>
</feature>
<dbReference type="PROSITE" id="PS00138">
    <property type="entry name" value="SUBTILASE_SER"/>
    <property type="match status" value="1"/>
</dbReference>
<dbReference type="Pfam" id="PF04151">
    <property type="entry name" value="PPC"/>
    <property type="match status" value="1"/>
</dbReference>
<feature type="signal peptide" evidence="6">
    <location>
        <begin position="1"/>
        <end position="27"/>
    </location>
</feature>
<keyword evidence="4 5" id="KW-0720">Serine protease</keyword>
<dbReference type="RefSeq" id="WP_230528140.1">
    <property type="nucleotide sequence ID" value="NZ_JAJGAK010000004.1"/>
</dbReference>
<dbReference type="Gene3D" id="3.40.50.200">
    <property type="entry name" value="Peptidase S8/S53 domain"/>
    <property type="match status" value="1"/>
</dbReference>
<dbReference type="InterPro" id="IPR015500">
    <property type="entry name" value="Peptidase_S8_subtilisin-rel"/>
</dbReference>
<evidence type="ECO:0000259" key="7">
    <source>
        <dbReference type="PROSITE" id="PS50206"/>
    </source>
</evidence>
<keyword evidence="6" id="KW-0732">Signal</keyword>
<keyword evidence="2 5" id="KW-0645">Protease</keyword>
<dbReference type="PANTHER" id="PTHR43806:SF11">
    <property type="entry name" value="CEREVISIN-RELATED"/>
    <property type="match status" value="1"/>
</dbReference>
<dbReference type="InterPro" id="IPR000209">
    <property type="entry name" value="Peptidase_S8/S53_dom"/>
</dbReference>
<dbReference type="InterPro" id="IPR022398">
    <property type="entry name" value="Peptidase_S8_His-AS"/>
</dbReference>
<evidence type="ECO:0000256" key="3">
    <source>
        <dbReference type="ARBA" id="ARBA00022801"/>
    </source>
</evidence>
<dbReference type="EMBL" id="JAJGAK010000004">
    <property type="protein sequence ID" value="MCC8364348.1"/>
    <property type="molecule type" value="Genomic_DNA"/>
</dbReference>
<evidence type="ECO:0000256" key="1">
    <source>
        <dbReference type="ARBA" id="ARBA00011073"/>
    </source>
</evidence>
<feature type="active site" description="Charge relay system" evidence="5">
    <location>
        <position position="430"/>
    </location>
</feature>
<keyword evidence="3 5" id="KW-0378">Hydrolase</keyword>
<protein>
    <submittedName>
        <fullName evidence="8">S8 family serine peptidase</fullName>
    </submittedName>
</protein>
<organism evidence="8 9">
    <name type="scientific">Noviluteimonas lactosilytica</name>
    <dbReference type="NCBI Taxonomy" id="2888523"/>
    <lineage>
        <taxon>Bacteria</taxon>
        <taxon>Pseudomonadati</taxon>
        <taxon>Pseudomonadota</taxon>
        <taxon>Gammaproteobacteria</taxon>
        <taxon>Lysobacterales</taxon>
        <taxon>Lysobacteraceae</taxon>
        <taxon>Noviluteimonas</taxon>
    </lineage>
</organism>